<dbReference type="SUPFAM" id="SSF46785">
    <property type="entry name" value="Winged helix' DNA-binding domain"/>
    <property type="match status" value="1"/>
</dbReference>
<evidence type="ECO:0000259" key="5">
    <source>
        <dbReference type="PROSITE" id="PS50931"/>
    </source>
</evidence>
<protein>
    <submittedName>
        <fullName evidence="6">LysR family transcriptional regulator</fullName>
    </submittedName>
</protein>
<dbReference type="GO" id="GO:0009089">
    <property type="term" value="P:lysine biosynthetic process via diaminopimelate"/>
    <property type="evidence" value="ECO:0007669"/>
    <property type="project" value="TreeGrafter"/>
</dbReference>
<dbReference type="InterPro" id="IPR036390">
    <property type="entry name" value="WH_DNA-bd_sf"/>
</dbReference>
<evidence type="ECO:0000256" key="4">
    <source>
        <dbReference type="ARBA" id="ARBA00023163"/>
    </source>
</evidence>
<dbReference type="SUPFAM" id="SSF53850">
    <property type="entry name" value="Periplasmic binding protein-like II"/>
    <property type="match status" value="1"/>
</dbReference>
<dbReference type="GO" id="GO:0003700">
    <property type="term" value="F:DNA-binding transcription factor activity"/>
    <property type="evidence" value="ECO:0007669"/>
    <property type="project" value="InterPro"/>
</dbReference>
<dbReference type="PRINTS" id="PR00039">
    <property type="entry name" value="HTHLYSR"/>
</dbReference>
<evidence type="ECO:0000256" key="1">
    <source>
        <dbReference type="ARBA" id="ARBA00009437"/>
    </source>
</evidence>
<evidence type="ECO:0000313" key="6">
    <source>
        <dbReference type="EMBL" id="XIA18660.1"/>
    </source>
</evidence>
<sequence>MRLRYIELFHAVMTTNSLTGAANLLNISQPAASKALQQAEHQLGFTLFHRVRGRLHPTEQALLLRPRVEKIIRDLHDLQRLTANFARPESEPLRVTCTPTLAQSLVPDATTLLRKAWPAATAELSTRHSAEMCESLTLRETDIGLTLQDASHPELRQEPLCQGRVMVIAPPGRWSPAELAQPLPVTALAGEPMIGIAVQDALGSLLQSHLMHVDPPPQISVWVQTYQLACALVAQGAGLALVDPFTASQGDGDVVQTRPLALELDVVLYAVYRLDSQLNPLQEHFIELVRQLARQTLAPG</sequence>
<evidence type="ECO:0000256" key="2">
    <source>
        <dbReference type="ARBA" id="ARBA00023015"/>
    </source>
</evidence>
<dbReference type="GO" id="GO:0043565">
    <property type="term" value="F:sequence-specific DNA binding"/>
    <property type="evidence" value="ECO:0007669"/>
    <property type="project" value="TreeGrafter"/>
</dbReference>
<accession>A0AB74UWE2</accession>
<organism evidence="6">
    <name type="scientific">Rhodanobacter sp. FW102-FHT14D07</name>
    <dbReference type="NCBI Taxonomy" id="3351462"/>
    <lineage>
        <taxon>Bacteria</taxon>
        <taxon>Pseudomonadati</taxon>
        <taxon>Pseudomonadota</taxon>
        <taxon>Gammaproteobacteria</taxon>
        <taxon>Lysobacterales</taxon>
        <taxon>Rhodanobacteraceae</taxon>
        <taxon>Rhodanobacter</taxon>
    </lineage>
</organism>
<dbReference type="InterPro" id="IPR036388">
    <property type="entry name" value="WH-like_DNA-bd_sf"/>
</dbReference>
<dbReference type="RefSeq" id="WP_395120154.1">
    <property type="nucleotide sequence ID" value="NZ_CP170721.1"/>
</dbReference>
<comment type="similarity">
    <text evidence="1">Belongs to the LysR transcriptional regulatory family.</text>
</comment>
<feature type="domain" description="HTH lysR-type" evidence="5">
    <location>
        <begin position="1"/>
        <end position="58"/>
    </location>
</feature>
<keyword evidence="3" id="KW-0238">DNA-binding</keyword>
<dbReference type="PROSITE" id="PS50931">
    <property type="entry name" value="HTH_LYSR"/>
    <property type="match status" value="1"/>
</dbReference>
<evidence type="ECO:0000256" key="3">
    <source>
        <dbReference type="ARBA" id="ARBA00023125"/>
    </source>
</evidence>
<dbReference type="Gene3D" id="3.40.190.290">
    <property type="match status" value="1"/>
</dbReference>
<dbReference type="EMBL" id="CP170721">
    <property type="protein sequence ID" value="XIA18660.1"/>
    <property type="molecule type" value="Genomic_DNA"/>
</dbReference>
<dbReference type="Pfam" id="PF00126">
    <property type="entry name" value="HTH_1"/>
    <property type="match status" value="1"/>
</dbReference>
<dbReference type="Pfam" id="PF03466">
    <property type="entry name" value="LysR_substrate"/>
    <property type="match status" value="1"/>
</dbReference>
<dbReference type="PANTHER" id="PTHR30427:SF1">
    <property type="entry name" value="TRANSCRIPTIONAL ACTIVATOR PROTEIN LYSR"/>
    <property type="match status" value="1"/>
</dbReference>
<dbReference type="PANTHER" id="PTHR30427">
    <property type="entry name" value="TRANSCRIPTIONAL ACTIVATOR PROTEIN LYSR"/>
    <property type="match status" value="1"/>
</dbReference>
<dbReference type="InterPro" id="IPR000847">
    <property type="entry name" value="LysR_HTH_N"/>
</dbReference>
<reference evidence="6" key="1">
    <citation type="submission" date="2024-10" db="EMBL/GenBank/DDBJ databases">
        <authorList>
            <person name="Lesea H.P."/>
            <person name="Kuehl J.V."/>
            <person name="Chandonia J.-M."/>
        </authorList>
    </citation>
    <scope>NUCLEOTIDE SEQUENCE</scope>
    <source>
        <strain evidence="6">FW102-FHT14D07</strain>
    </source>
</reference>
<keyword evidence="4" id="KW-0804">Transcription</keyword>
<dbReference type="GO" id="GO:0010628">
    <property type="term" value="P:positive regulation of gene expression"/>
    <property type="evidence" value="ECO:0007669"/>
    <property type="project" value="TreeGrafter"/>
</dbReference>
<name>A0AB74UWE2_9GAMM</name>
<dbReference type="AlphaFoldDB" id="A0AB74UWE2"/>
<gene>
    <name evidence="6" type="ORF">ACFYG5_00545</name>
</gene>
<dbReference type="InterPro" id="IPR005119">
    <property type="entry name" value="LysR_subst-bd"/>
</dbReference>
<keyword evidence="2" id="KW-0805">Transcription regulation</keyword>
<proteinExistence type="inferred from homology"/>
<dbReference type="Gene3D" id="1.10.10.10">
    <property type="entry name" value="Winged helix-like DNA-binding domain superfamily/Winged helix DNA-binding domain"/>
    <property type="match status" value="1"/>
</dbReference>